<keyword evidence="5 7" id="KW-0472">Membrane</keyword>
<evidence type="ECO:0000256" key="5">
    <source>
        <dbReference type="ARBA" id="ARBA00023136"/>
    </source>
</evidence>
<evidence type="ECO:0000256" key="2">
    <source>
        <dbReference type="ARBA" id="ARBA00022448"/>
    </source>
</evidence>
<feature type="region of interest" description="Disordered" evidence="6">
    <location>
        <begin position="1"/>
        <end position="40"/>
    </location>
</feature>
<feature type="transmembrane region" description="Helical" evidence="7">
    <location>
        <begin position="261"/>
        <end position="282"/>
    </location>
</feature>
<feature type="transmembrane region" description="Helical" evidence="7">
    <location>
        <begin position="431"/>
        <end position="451"/>
    </location>
</feature>
<feature type="domain" description="Major facilitator superfamily (MFS) profile" evidence="8">
    <location>
        <begin position="48"/>
        <end position="487"/>
    </location>
</feature>
<feature type="transmembrane region" description="Helical" evidence="7">
    <location>
        <begin position="82"/>
        <end position="102"/>
    </location>
</feature>
<evidence type="ECO:0000256" key="7">
    <source>
        <dbReference type="SAM" id="Phobius"/>
    </source>
</evidence>
<feature type="transmembrane region" description="Helical" evidence="7">
    <location>
        <begin position="332"/>
        <end position="352"/>
    </location>
</feature>
<feature type="transmembrane region" description="Helical" evidence="7">
    <location>
        <begin position="200"/>
        <end position="218"/>
    </location>
</feature>
<evidence type="ECO:0000313" key="10">
    <source>
        <dbReference type="Proteomes" id="UP001055117"/>
    </source>
</evidence>
<dbReference type="PANTHER" id="PTHR42718">
    <property type="entry name" value="MAJOR FACILITATOR SUPERFAMILY MULTIDRUG TRANSPORTER MFSC"/>
    <property type="match status" value="1"/>
</dbReference>
<evidence type="ECO:0000313" key="9">
    <source>
        <dbReference type="EMBL" id="GJD45523.1"/>
    </source>
</evidence>
<evidence type="ECO:0000259" key="8">
    <source>
        <dbReference type="PROSITE" id="PS50850"/>
    </source>
</evidence>
<dbReference type="Pfam" id="PF07690">
    <property type="entry name" value="MFS_1"/>
    <property type="match status" value="1"/>
</dbReference>
<feature type="transmembrane region" description="Helical" evidence="7">
    <location>
        <begin position="176"/>
        <end position="194"/>
    </location>
</feature>
<evidence type="ECO:0000256" key="1">
    <source>
        <dbReference type="ARBA" id="ARBA00004141"/>
    </source>
</evidence>
<dbReference type="InterPro" id="IPR020846">
    <property type="entry name" value="MFS_dom"/>
</dbReference>
<evidence type="ECO:0000256" key="6">
    <source>
        <dbReference type="SAM" id="MobiDB-lite"/>
    </source>
</evidence>
<dbReference type="PROSITE" id="PS50850">
    <property type="entry name" value="MFS"/>
    <property type="match status" value="1"/>
</dbReference>
<keyword evidence="10" id="KW-1185">Reference proteome</keyword>
<protein>
    <submittedName>
        <fullName evidence="9">Riboflavin transporter RibZ</fullName>
    </submittedName>
</protein>
<comment type="subcellular location">
    <subcellularLocation>
        <location evidence="1">Membrane</location>
        <topology evidence="1">Multi-pass membrane protein</topology>
    </subcellularLocation>
</comment>
<dbReference type="Proteomes" id="UP001055117">
    <property type="component" value="Unassembled WGS sequence"/>
</dbReference>
<dbReference type="PANTHER" id="PTHR42718:SF9">
    <property type="entry name" value="MAJOR FACILITATOR SUPERFAMILY MULTIDRUG TRANSPORTER MFSC"/>
    <property type="match status" value="1"/>
</dbReference>
<dbReference type="InterPro" id="IPR036259">
    <property type="entry name" value="MFS_trans_sf"/>
</dbReference>
<sequence>MTETAGSSGRREAGGPEDGPPRDGGPVGPPPAPTQASDGLPPRERLLAMAAVSLAMTMAVLDGAIVNVALPVMAKDLAVDPSAAIFVVNGYQIAVTAALLPFASLGDILGYKRVYLAGLTVFVAASLACAFAPSLGFLVAGRLAQGLGAAGVMSVNIALVRFIYPHRMIGRGVGNVALVVAVASAAGPTVAAAILSVASWPWLFLVNLPVGGLALFVASRTLPATPRSGARFDALSAVLNALTFGLLIVGVDRLGDPAGRMVAFAEIGAAIAVGAVFVLYQLRLPAPLLPVDLLRIPAFALSMATSIAAFAAQMSAYIALPFYFQDVLHLSGTQTGFLMTPWPIAIAAMAPISGRLADRYPPGLLGGVGLGLMASGIAAMALLPAAPATLDVVWRLTLCGLGFGLFQTPNNKVIITSAPRERSGGASGMQSTARLTGQSLGAAMVAVIFGITHGAGSDRAVSAALWCAVLLALFGGCASVLRRGRAG</sequence>
<evidence type="ECO:0000256" key="4">
    <source>
        <dbReference type="ARBA" id="ARBA00022989"/>
    </source>
</evidence>
<organism evidence="9 10">
    <name type="scientific">Methylobacterium cerastii</name>
    <dbReference type="NCBI Taxonomy" id="932741"/>
    <lineage>
        <taxon>Bacteria</taxon>
        <taxon>Pseudomonadati</taxon>
        <taxon>Pseudomonadota</taxon>
        <taxon>Alphaproteobacteria</taxon>
        <taxon>Hyphomicrobiales</taxon>
        <taxon>Methylobacteriaceae</taxon>
        <taxon>Methylobacterium</taxon>
    </lineage>
</organism>
<keyword evidence="4 7" id="KW-1133">Transmembrane helix</keyword>
<dbReference type="CDD" id="cd17321">
    <property type="entry name" value="MFS_MMR_MDR_like"/>
    <property type="match status" value="1"/>
</dbReference>
<feature type="transmembrane region" description="Helical" evidence="7">
    <location>
        <begin position="146"/>
        <end position="164"/>
    </location>
</feature>
<comment type="caution">
    <text evidence="9">The sequence shown here is derived from an EMBL/GenBank/DDBJ whole genome shotgun (WGS) entry which is preliminary data.</text>
</comment>
<feature type="transmembrane region" description="Helical" evidence="7">
    <location>
        <begin position="463"/>
        <end position="481"/>
    </location>
</feature>
<keyword evidence="2" id="KW-0813">Transport</keyword>
<feature type="transmembrane region" description="Helical" evidence="7">
    <location>
        <begin position="114"/>
        <end position="140"/>
    </location>
</feature>
<evidence type="ECO:0000256" key="3">
    <source>
        <dbReference type="ARBA" id="ARBA00022692"/>
    </source>
</evidence>
<name>A0ABQ4QJU5_9HYPH</name>
<dbReference type="InterPro" id="IPR011701">
    <property type="entry name" value="MFS"/>
</dbReference>
<accession>A0ABQ4QJU5</accession>
<feature type="transmembrane region" description="Helical" evidence="7">
    <location>
        <begin position="46"/>
        <end position="70"/>
    </location>
</feature>
<dbReference type="SUPFAM" id="SSF103473">
    <property type="entry name" value="MFS general substrate transporter"/>
    <property type="match status" value="1"/>
</dbReference>
<dbReference type="EMBL" id="BPQG01000052">
    <property type="protein sequence ID" value="GJD45523.1"/>
    <property type="molecule type" value="Genomic_DNA"/>
</dbReference>
<keyword evidence="3 7" id="KW-0812">Transmembrane</keyword>
<feature type="transmembrane region" description="Helical" evidence="7">
    <location>
        <begin position="364"/>
        <end position="386"/>
    </location>
</feature>
<reference evidence="9 10" key="1">
    <citation type="journal article" date="2021" name="Front. Microbiol.">
        <title>Comprehensive Comparative Genomics and Phenotyping of Methylobacterium Species.</title>
        <authorList>
            <person name="Alessa O."/>
            <person name="Ogura Y."/>
            <person name="Fujitani Y."/>
            <person name="Takami H."/>
            <person name="Hayashi T."/>
            <person name="Sahin N."/>
            <person name="Tani A."/>
        </authorList>
    </citation>
    <scope>NUCLEOTIDE SEQUENCE [LARGE SCALE GENOMIC DNA]</scope>
    <source>
        <strain evidence="9 10">DSM 23679</strain>
    </source>
</reference>
<feature type="transmembrane region" description="Helical" evidence="7">
    <location>
        <begin position="392"/>
        <end position="410"/>
    </location>
</feature>
<dbReference type="Gene3D" id="1.20.1720.10">
    <property type="entry name" value="Multidrug resistance protein D"/>
    <property type="match status" value="1"/>
</dbReference>
<feature type="transmembrane region" description="Helical" evidence="7">
    <location>
        <begin position="294"/>
        <end position="320"/>
    </location>
</feature>
<gene>
    <name evidence="9" type="primary">ribZ_2</name>
    <name evidence="9" type="ORF">AFCDBAGC_3397</name>
</gene>
<dbReference type="Gene3D" id="1.20.1250.20">
    <property type="entry name" value="MFS general substrate transporter like domains"/>
    <property type="match status" value="1"/>
</dbReference>
<feature type="transmembrane region" description="Helical" evidence="7">
    <location>
        <begin position="230"/>
        <end position="249"/>
    </location>
</feature>
<proteinExistence type="predicted"/>